<dbReference type="InterPro" id="IPR010730">
    <property type="entry name" value="HET"/>
</dbReference>
<dbReference type="HOGENOM" id="CLU_000288_138_6_1"/>
<dbReference type="PANTHER" id="PTHR10622:SF10">
    <property type="entry name" value="HET DOMAIN-CONTAINING PROTEIN"/>
    <property type="match status" value="1"/>
</dbReference>
<dbReference type="Gene3D" id="1.25.40.10">
    <property type="entry name" value="Tetratricopeptide repeat domain"/>
    <property type="match status" value="2"/>
</dbReference>
<dbReference type="PANTHER" id="PTHR10622">
    <property type="entry name" value="HET DOMAIN-CONTAINING PROTEIN"/>
    <property type="match status" value="1"/>
</dbReference>
<proteinExistence type="predicted"/>
<evidence type="ECO:0000313" key="3">
    <source>
        <dbReference type="Proteomes" id="UP000054217"/>
    </source>
</evidence>
<dbReference type="AlphaFoldDB" id="A0A0C3PKM6"/>
<gene>
    <name evidence="2" type="ORF">M404DRAFT_996851</name>
</gene>
<dbReference type="InterPro" id="IPR019734">
    <property type="entry name" value="TPR_rpt"/>
</dbReference>
<dbReference type="SUPFAM" id="SSF48452">
    <property type="entry name" value="TPR-like"/>
    <property type="match status" value="2"/>
</dbReference>
<dbReference type="OrthoDB" id="9991317at2759"/>
<dbReference type="STRING" id="870435.A0A0C3PKM6"/>
<keyword evidence="3" id="KW-1185">Reference proteome</keyword>
<dbReference type="SMART" id="SM00028">
    <property type="entry name" value="TPR"/>
    <property type="match status" value="5"/>
</dbReference>
<protein>
    <recommendedName>
        <fullName evidence="1">Heterokaryon incompatibility domain-containing protein</fullName>
    </recommendedName>
</protein>
<sequence>MTSTDNVSRKRENLACCPPGDDGRYDALFDLAYALHQRYEKERKIDDLNEAINLHRAALELRPVEDETGDRSVSLKNLAVCLSDRYAKRGAADDLEAAILLGRAALELRPPGHPDRDATLCNLAVYLKWRFEEQAAIGDLEEAISFSCAALELRPPGHPHRDIALYNFALCLESRFDKQAAISDLDEAISLSREVLELHPPGHPSRDTSLNNLASYLNRRFDKQAAIGDLEEAISLRRAALELRPLGHPDRGKNLYDLACDLWTRFQKQVDMAGLHGANSLHQAASVVRLTSTADLASSLLKFSLRLWDRFQKEAAMTDLDGAICGAAYALELWLPRDSHHEGAWFQRPAQGTDSDEPAVLRREIDNLGALVNYFVRHRSGSQHPVVGLNEAITLCRYVLQSRPTDHPSRASSLHDLAQCLAHRFRQQPAAADLDEAILLEQEVLQVLIPGDPGYDISQCSLAAYLRMKVKSQVAVTSSNASPVTHFDVEQLIRNVAFEILKTMPTRLLHTHTGVLCNRHAQLTRFMNSKQYKQLVSLCTTCDPDQRMELVRTAVLKYFQYVTLSHRWGEDEPSLRDIDGHRIYDMSAKAGFEKLQTFCVVACERGFLWAWSDTCCIDKDSSAELQEAIGSMFAWYRRSSLTVVYLSDVPDTGSLGNSEWFRRGWTLQELLAPRTVLFYTQNWSLYKNLTSLNHKTDIAVLEELEGASGIESRFLTRFSPGMDDARSRLQWASSRRTTRPEDVAYSLFGIFNLHLPVLYGELAEKALGRLLAEIISQSGDISVLDWVGEASQFHSCFPAQITSFQMLPLLRSQPNAEEPSVAISHGPSPISSEDSYSPGDVYDFHSLTRVPLPRFLNRRLILPCIAHCVTGVHLKGSDPSAPSYTYSIQAFGLRPLEITLPNKLEDETRLRGSLQLVRPWHSKLPGSSAELDTSSEEQLLSTLERPFNALLLRQLPHNEHKRIASSTRITAQPTDQASILKSKIRVFNIV</sequence>
<dbReference type="InterPro" id="IPR011990">
    <property type="entry name" value="TPR-like_helical_dom_sf"/>
</dbReference>
<dbReference type="Pfam" id="PF13374">
    <property type="entry name" value="TPR_10"/>
    <property type="match status" value="2"/>
</dbReference>
<reference evidence="2 3" key="1">
    <citation type="submission" date="2014-04" db="EMBL/GenBank/DDBJ databases">
        <authorList>
            <consortium name="DOE Joint Genome Institute"/>
            <person name="Kuo A."/>
            <person name="Kohler A."/>
            <person name="Costa M.D."/>
            <person name="Nagy L.G."/>
            <person name="Floudas D."/>
            <person name="Copeland A."/>
            <person name="Barry K.W."/>
            <person name="Cichocki N."/>
            <person name="Veneault-Fourrey C."/>
            <person name="LaButti K."/>
            <person name="Lindquist E.A."/>
            <person name="Lipzen A."/>
            <person name="Lundell T."/>
            <person name="Morin E."/>
            <person name="Murat C."/>
            <person name="Sun H."/>
            <person name="Tunlid A."/>
            <person name="Henrissat B."/>
            <person name="Grigoriev I.V."/>
            <person name="Hibbett D.S."/>
            <person name="Martin F."/>
            <person name="Nordberg H.P."/>
            <person name="Cantor M.N."/>
            <person name="Hua S.X."/>
        </authorList>
    </citation>
    <scope>NUCLEOTIDE SEQUENCE [LARGE SCALE GENOMIC DNA]</scope>
    <source>
        <strain evidence="2 3">Marx 270</strain>
    </source>
</reference>
<reference evidence="3" key="2">
    <citation type="submission" date="2015-01" db="EMBL/GenBank/DDBJ databases">
        <title>Evolutionary Origins and Diversification of the Mycorrhizal Mutualists.</title>
        <authorList>
            <consortium name="DOE Joint Genome Institute"/>
            <consortium name="Mycorrhizal Genomics Consortium"/>
            <person name="Kohler A."/>
            <person name="Kuo A."/>
            <person name="Nagy L.G."/>
            <person name="Floudas D."/>
            <person name="Copeland A."/>
            <person name="Barry K.W."/>
            <person name="Cichocki N."/>
            <person name="Veneault-Fourrey C."/>
            <person name="LaButti K."/>
            <person name="Lindquist E.A."/>
            <person name="Lipzen A."/>
            <person name="Lundell T."/>
            <person name="Morin E."/>
            <person name="Murat C."/>
            <person name="Riley R."/>
            <person name="Ohm R."/>
            <person name="Sun H."/>
            <person name="Tunlid A."/>
            <person name="Henrissat B."/>
            <person name="Grigoriev I.V."/>
            <person name="Hibbett D.S."/>
            <person name="Martin F."/>
        </authorList>
    </citation>
    <scope>NUCLEOTIDE SEQUENCE [LARGE SCALE GENOMIC DNA]</scope>
    <source>
        <strain evidence="3">Marx 270</strain>
    </source>
</reference>
<evidence type="ECO:0000259" key="1">
    <source>
        <dbReference type="Pfam" id="PF06985"/>
    </source>
</evidence>
<name>A0A0C3PKM6_PISTI</name>
<dbReference type="Proteomes" id="UP000054217">
    <property type="component" value="Unassembled WGS sequence"/>
</dbReference>
<dbReference type="EMBL" id="KN831955">
    <property type="protein sequence ID" value="KIO09216.1"/>
    <property type="molecule type" value="Genomic_DNA"/>
</dbReference>
<accession>A0A0C3PKM6</accession>
<dbReference type="Pfam" id="PF06985">
    <property type="entry name" value="HET"/>
    <property type="match status" value="1"/>
</dbReference>
<evidence type="ECO:0000313" key="2">
    <source>
        <dbReference type="EMBL" id="KIO09216.1"/>
    </source>
</evidence>
<organism evidence="2 3">
    <name type="scientific">Pisolithus tinctorius Marx 270</name>
    <dbReference type="NCBI Taxonomy" id="870435"/>
    <lineage>
        <taxon>Eukaryota</taxon>
        <taxon>Fungi</taxon>
        <taxon>Dikarya</taxon>
        <taxon>Basidiomycota</taxon>
        <taxon>Agaricomycotina</taxon>
        <taxon>Agaricomycetes</taxon>
        <taxon>Agaricomycetidae</taxon>
        <taxon>Boletales</taxon>
        <taxon>Sclerodermatineae</taxon>
        <taxon>Pisolithaceae</taxon>
        <taxon>Pisolithus</taxon>
    </lineage>
</organism>
<feature type="domain" description="Heterokaryon incompatibility" evidence="1">
    <location>
        <begin position="561"/>
        <end position="649"/>
    </location>
</feature>
<dbReference type="InParanoid" id="A0A0C3PKM6"/>